<name>A0ABQ6PS98_9BACT</name>
<dbReference type="InterPro" id="IPR011644">
    <property type="entry name" value="Heme_NO-bd"/>
</dbReference>
<reference evidence="2 3" key="1">
    <citation type="submission" date="2023-08" db="EMBL/GenBank/DDBJ databases">
        <title>Draft genome sequence of Algoriphagus confluentis.</title>
        <authorList>
            <person name="Takatani N."/>
            <person name="Hosokawa M."/>
            <person name="Sawabe T."/>
        </authorList>
    </citation>
    <scope>NUCLEOTIDE SEQUENCE [LARGE SCALE GENOMIC DNA]</scope>
    <source>
        <strain evidence="2 3">NBRC 111222</strain>
    </source>
</reference>
<protein>
    <submittedName>
        <fullName evidence="2">Heme NO-binding domain-containing protein</fullName>
    </submittedName>
</protein>
<dbReference type="Proteomes" id="UP001338309">
    <property type="component" value="Unassembled WGS sequence"/>
</dbReference>
<gene>
    <name evidence="2" type="ORF">Aconfl_32460</name>
</gene>
<dbReference type="PANTHER" id="PTHR45655">
    <property type="entry name" value="GUANYLATE CYCLASE SOLUBLE SUBUNIT BETA-2"/>
    <property type="match status" value="1"/>
</dbReference>
<evidence type="ECO:0000313" key="2">
    <source>
        <dbReference type="EMBL" id="GMQ30603.1"/>
    </source>
</evidence>
<dbReference type="SUPFAM" id="SSF111126">
    <property type="entry name" value="Ligand-binding domain in the NO signalling and Golgi transport"/>
    <property type="match status" value="1"/>
</dbReference>
<proteinExistence type="predicted"/>
<keyword evidence="3" id="KW-1185">Reference proteome</keyword>
<feature type="domain" description="Heme NO-binding" evidence="1">
    <location>
        <begin position="2"/>
        <end position="163"/>
    </location>
</feature>
<dbReference type="Pfam" id="PF07700">
    <property type="entry name" value="HNOB"/>
    <property type="match status" value="1"/>
</dbReference>
<dbReference type="InterPro" id="IPR038158">
    <property type="entry name" value="H-NOX_domain_sf"/>
</dbReference>
<evidence type="ECO:0000259" key="1">
    <source>
        <dbReference type="Pfam" id="PF07700"/>
    </source>
</evidence>
<evidence type="ECO:0000313" key="3">
    <source>
        <dbReference type="Proteomes" id="UP001338309"/>
    </source>
</evidence>
<dbReference type="Gene3D" id="3.90.1520.10">
    <property type="entry name" value="H-NOX domain"/>
    <property type="match status" value="1"/>
</dbReference>
<dbReference type="PANTHER" id="PTHR45655:SF13">
    <property type="entry name" value="SOLUBLE GUANYLATE CYCLASE GCY-32-RELATED"/>
    <property type="match status" value="1"/>
</dbReference>
<comment type="caution">
    <text evidence="2">The sequence shown here is derived from an EMBL/GenBank/DDBJ whole genome shotgun (WGS) entry which is preliminary data.</text>
</comment>
<sequence length="180" mass="20510">MYGLVNKAIQDLITTNYGEEKWNTIKERSQIDIDYFISTEPYDDSVTYKLAIAASEELGVSVDEVLFSFGEWWILKTSLQKYGGLMKAGGSSVKEFLSNLPAFHDRIMMIYPKLTPPEFKIEEEAENSLIVHYFSKREGLVGFMKGLLSGIGKMYETPVEIEHIFGKSTGKEHEAFKVSW</sequence>
<dbReference type="RefSeq" id="WP_338225311.1">
    <property type="nucleotide sequence ID" value="NZ_BTPD01000010.1"/>
</dbReference>
<accession>A0ABQ6PS98</accession>
<organism evidence="2 3">
    <name type="scientific">Algoriphagus confluentis</name>
    <dbReference type="NCBI Taxonomy" id="1697556"/>
    <lineage>
        <taxon>Bacteria</taxon>
        <taxon>Pseudomonadati</taxon>
        <taxon>Bacteroidota</taxon>
        <taxon>Cytophagia</taxon>
        <taxon>Cytophagales</taxon>
        <taxon>Cyclobacteriaceae</taxon>
        <taxon>Algoriphagus</taxon>
    </lineage>
</organism>
<dbReference type="EMBL" id="BTPD01000010">
    <property type="protein sequence ID" value="GMQ30603.1"/>
    <property type="molecule type" value="Genomic_DNA"/>
</dbReference>
<dbReference type="InterPro" id="IPR024096">
    <property type="entry name" value="NO_sig/Golgi_transp_ligand-bd"/>
</dbReference>